<dbReference type="EMBL" id="CP100390">
    <property type="protein sequence ID" value="UZE96926.1"/>
    <property type="molecule type" value="Genomic_DNA"/>
</dbReference>
<sequence>MLDLLKEIKRKNEKVLIFASTKSVQAYVAAIVGVLFKIPVEIINGETKAVATKKDTATRKAIIDKFQEQDGFAVIVMSPVAAGVGLTVTGANNVIHLERHWNPAKEAQATDRVYRIGQKKDVNVYIPMALHPTLKSFDLQLNSLLSNKIDLSDAVVSNATVEADDLMSCFS</sequence>
<keyword evidence="3" id="KW-0347">Helicase</keyword>
<dbReference type="InterPro" id="IPR001650">
    <property type="entry name" value="Helicase_C-like"/>
</dbReference>
<dbReference type="CDD" id="cd18793">
    <property type="entry name" value="SF2_C_SNF"/>
    <property type="match status" value="1"/>
</dbReference>
<keyword evidence="3" id="KW-0067">ATP-binding</keyword>
<protein>
    <submittedName>
        <fullName evidence="3">SWF/SNF helicase family protein</fullName>
    </submittedName>
</protein>
<name>A0ABY6N475_9ALTE</name>
<reference evidence="3" key="1">
    <citation type="submission" date="2022-06" db="EMBL/GenBank/DDBJ databases">
        <title>Alkalimarinus sp. nov., isolated from gut of a Alitta virens.</title>
        <authorList>
            <person name="Yang A.I."/>
            <person name="Shin N.-R."/>
        </authorList>
    </citation>
    <scope>NUCLEOTIDE SEQUENCE</scope>
    <source>
        <strain evidence="3">A2M4</strain>
    </source>
</reference>
<feature type="domain" description="Helicase C-terminal" evidence="2">
    <location>
        <begin position="1"/>
        <end position="162"/>
    </location>
</feature>
<dbReference type="SUPFAM" id="SSF52540">
    <property type="entry name" value="P-loop containing nucleoside triphosphate hydrolases"/>
    <property type="match status" value="1"/>
</dbReference>
<evidence type="ECO:0000313" key="4">
    <source>
        <dbReference type="Proteomes" id="UP001163739"/>
    </source>
</evidence>
<accession>A0ABY6N475</accession>
<dbReference type="SMART" id="SM00490">
    <property type="entry name" value="HELICc"/>
    <property type="match status" value="1"/>
</dbReference>
<dbReference type="InterPro" id="IPR049730">
    <property type="entry name" value="SNF2/RAD54-like_C"/>
</dbReference>
<proteinExistence type="predicted"/>
<dbReference type="Gene3D" id="3.40.50.300">
    <property type="entry name" value="P-loop containing nucleotide triphosphate hydrolases"/>
    <property type="match status" value="1"/>
</dbReference>
<dbReference type="Pfam" id="PF00271">
    <property type="entry name" value="Helicase_C"/>
    <property type="match status" value="1"/>
</dbReference>
<dbReference type="GO" id="GO:0004386">
    <property type="term" value="F:helicase activity"/>
    <property type="evidence" value="ECO:0007669"/>
    <property type="project" value="UniProtKB-KW"/>
</dbReference>
<evidence type="ECO:0000259" key="2">
    <source>
        <dbReference type="PROSITE" id="PS51194"/>
    </source>
</evidence>
<dbReference type="RefSeq" id="WP_265048407.1">
    <property type="nucleotide sequence ID" value="NZ_CP100390.1"/>
</dbReference>
<gene>
    <name evidence="3" type="ORF">NKI27_04020</name>
</gene>
<dbReference type="InterPro" id="IPR050496">
    <property type="entry name" value="SNF2_RAD54_helicase_repair"/>
</dbReference>
<evidence type="ECO:0000313" key="3">
    <source>
        <dbReference type="EMBL" id="UZE96926.1"/>
    </source>
</evidence>
<evidence type="ECO:0000256" key="1">
    <source>
        <dbReference type="ARBA" id="ARBA00022801"/>
    </source>
</evidence>
<organism evidence="3 4">
    <name type="scientific">Alkalimarinus alittae</name>
    <dbReference type="NCBI Taxonomy" id="2961619"/>
    <lineage>
        <taxon>Bacteria</taxon>
        <taxon>Pseudomonadati</taxon>
        <taxon>Pseudomonadota</taxon>
        <taxon>Gammaproteobacteria</taxon>
        <taxon>Alteromonadales</taxon>
        <taxon>Alteromonadaceae</taxon>
        <taxon>Alkalimarinus</taxon>
    </lineage>
</organism>
<dbReference type="PANTHER" id="PTHR45629">
    <property type="entry name" value="SNF2/RAD54 FAMILY MEMBER"/>
    <property type="match status" value="1"/>
</dbReference>
<dbReference type="Proteomes" id="UP001163739">
    <property type="component" value="Chromosome"/>
</dbReference>
<dbReference type="PANTHER" id="PTHR45629:SF7">
    <property type="entry name" value="DNA EXCISION REPAIR PROTEIN ERCC-6-RELATED"/>
    <property type="match status" value="1"/>
</dbReference>
<dbReference type="PROSITE" id="PS51194">
    <property type="entry name" value="HELICASE_CTER"/>
    <property type="match status" value="1"/>
</dbReference>
<keyword evidence="1" id="KW-0378">Hydrolase</keyword>
<keyword evidence="3" id="KW-0547">Nucleotide-binding</keyword>
<dbReference type="InterPro" id="IPR027417">
    <property type="entry name" value="P-loop_NTPase"/>
</dbReference>
<keyword evidence="4" id="KW-1185">Reference proteome</keyword>